<protein>
    <submittedName>
        <fullName evidence="1">Uncharacterized protein</fullName>
    </submittedName>
</protein>
<gene>
    <name evidence="1" type="ORF">NLG97_g5437</name>
</gene>
<name>A0ACC1QTM6_9HYPO</name>
<keyword evidence="2" id="KW-1185">Reference proteome</keyword>
<organism evidence="1 2">
    <name type="scientific">Lecanicillium saksenae</name>
    <dbReference type="NCBI Taxonomy" id="468837"/>
    <lineage>
        <taxon>Eukaryota</taxon>
        <taxon>Fungi</taxon>
        <taxon>Dikarya</taxon>
        <taxon>Ascomycota</taxon>
        <taxon>Pezizomycotina</taxon>
        <taxon>Sordariomycetes</taxon>
        <taxon>Hypocreomycetidae</taxon>
        <taxon>Hypocreales</taxon>
        <taxon>Cordycipitaceae</taxon>
        <taxon>Lecanicillium</taxon>
    </lineage>
</organism>
<dbReference type="EMBL" id="JANAKD010000610">
    <property type="protein sequence ID" value="KAJ3492287.1"/>
    <property type="molecule type" value="Genomic_DNA"/>
</dbReference>
<reference evidence="1" key="1">
    <citation type="submission" date="2022-07" db="EMBL/GenBank/DDBJ databases">
        <title>Genome Sequence of Lecanicillium saksenae.</title>
        <authorList>
            <person name="Buettner E."/>
        </authorList>
    </citation>
    <scope>NUCLEOTIDE SEQUENCE</scope>
    <source>
        <strain evidence="1">VT-O1</strain>
    </source>
</reference>
<sequence length="246" mass="26835">MPQTIAFIGASGGCGLAALKRAVVAGHTCVALCRKPEKMDVHFPSKPGNLLVLAGNAHDSAAVSSCLVRPEDETQFVDAIHISVGAYFNPRTFKVDDPDVCKKATACVLGAIKTLREENGCRGRPLYTAISTTGISKFGRDVPMGMLPMYKWMLSTPHADKEAMEKQLVASGERFVMVRPSFLLEESKAKPYKNIRVGVENPGKGIEAKEIGYAISRDDVGRWVYENLLKEQGKTQYEGKAVSITW</sequence>
<comment type="caution">
    <text evidence="1">The sequence shown here is derived from an EMBL/GenBank/DDBJ whole genome shotgun (WGS) entry which is preliminary data.</text>
</comment>
<evidence type="ECO:0000313" key="1">
    <source>
        <dbReference type="EMBL" id="KAJ3492287.1"/>
    </source>
</evidence>
<accession>A0ACC1QTM6</accession>
<proteinExistence type="predicted"/>
<evidence type="ECO:0000313" key="2">
    <source>
        <dbReference type="Proteomes" id="UP001148737"/>
    </source>
</evidence>
<dbReference type="Proteomes" id="UP001148737">
    <property type="component" value="Unassembled WGS sequence"/>
</dbReference>